<feature type="chain" id="PRO_5003607360" evidence="5">
    <location>
        <begin position="19"/>
        <end position="337"/>
    </location>
</feature>
<dbReference type="PANTHER" id="PTHR10426">
    <property type="entry name" value="STRICTOSIDINE SYNTHASE-RELATED"/>
    <property type="match status" value="1"/>
</dbReference>
<feature type="domain" description="Strictosidine synthase conserved region" evidence="6">
    <location>
        <begin position="143"/>
        <end position="231"/>
    </location>
</feature>
<evidence type="ECO:0000256" key="4">
    <source>
        <dbReference type="ARBA" id="ARBA00023180"/>
    </source>
</evidence>
<evidence type="ECO:0000259" key="6">
    <source>
        <dbReference type="Pfam" id="PF03088"/>
    </source>
</evidence>
<dbReference type="PANTHER" id="PTHR10426:SF136">
    <property type="entry name" value="PROTEIN STRICTOSIDINE SYNTHASE-LIKE 9-LIKE"/>
    <property type="match status" value="1"/>
</dbReference>
<feature type="signal peptide" evidence="5">
    <location>
        <begin position="1"/>
        <end position="18"/>
    </location>
</feature>
<keyword evidence="5" id="KW-0732">Signal</keyword>
<dbReference type="GO" id="GO:0016787">
    <property type="term" value="F:hydrolase activity"/>
    <property type="evidence" value="ECO:0007669"/>
    <property type="project" value="TreeGrafter"/>
</dbReference>
<dbReference type="InterPro" id="IPR018119">
    <property type="entry name" value="Strictosidine_synth_cons-reg"/>
</dbReference>
<keyword evidence="3" id="KW-0926">Vacuole</keyword>
<comment type="subcellular location">
    <subcellularLocation>
        <location evidence="1">Vacuole</location>
    </subcellularLocation>
</comment>
<organism evidence="7">
    <name type="scientific">Vinca minor</name>
    <name type="common">Common periwinkle</name>
    <dbReference type="NCBI Taxonomy" id="60093"/>
    <lineage>
        <taxon>Eukaryota</taxon>
        <taxon>Viridiplantae</taxon>
        <taxon>Streptophyta</taxon>
        <taxon>Embryophyta</taxon>
        <taxon>Tracheophyta</taxon>
        <taxon>Spermatophyta</taxon>
        <taxon>Magnoliopsida</taxon>
        <taxon>eudicotyledons</taxon>
        <taxon>Gunneridae</taxon>
        <taxon>Pentapetalae</taxon>
        <taxon>asterids</taxon>
        <taxon>lamiids</taxon>
        <taxon>Gentianales</taxon>
        <taxon>Apocynaceae</taxon>
        <taxon>Rauvolfioideae</taxon>
        <taxon>Vinceae</taxon>
        <taxon>Vincinae</taxon>
        <taxon>Vinca</taxon>
    </lineage>
</organism>
<proteinExistence type="evidence at transcript level"/>
<sequence length="337" mass="37610">MALFTALLLLLSSSLVLSSPILKVILIDTPSYAPNSFTFDSTNKGFYTAVQDGRILKYQGPNSGFIDFAYASPYWNRGLCEKTRDEEKKPICGRTYDIAYYYKKKEIYIVDSYYHLSVVGAEGGYSTQLSTSVDGVPFKWLYAVTVDQTTGLVYFTDVSSIYHDSPEGIEAIMGTSDRTGRLMRYDPSTKETTLLMKELHVPGGAEISADSSFIVVAEFLSNRIVKYWLQGPKKGTTEFLVKIPNPGNIKRNKDGHFWVSSSEEEGGQHGKVTARGIKFDEFGNILQVILLPPPYVGEHFEQIQERDGLLYIGTLFHGSVGILQYYPEKGIPSVSSQ</sequence>
<evidence type="ECO:0000313" key="7">
    <source>
        <dbReference type="EMBL" id="AEY82399.1"/>
    </source>
</evidence>
<dbReference type="GO" id="GO:0012505">
    <property type="term" value="C:endomembrane system"/>
    <property type="evidence" value="ECO:0007669"/>
    <property type="project" value="TreeGrafter"/>
</dbReference>
<evidence type="ECO:0000256" key="2">
    <source>
        <dbReference type="ARBA" id="ARBA00009191"/>
    </source>
</evidence>
<protein>
    <submittedName>
        <fullName evidence="7">Strictosidine synthase</fullName>
        <ecNumber evidence="7">4.3.3.2</ecNumber>
    </submittedName>
</protein>
<dbReference type="GO" id="GO:0016829">
    <property type="term" value="F:lyase activity"/>
    <property type="evidence" value="ECO:0007669"/>
    <property type="project" value="UniProtKB-KW"/>
</dbReference>
<dbReference type="GO" id="GO:0005773">
    <property type="term" value="C:vacuole"/>
    <property type="evidence" value="ECO:0007669"/>
    <property type="project" value="UniProtKB-SubCell"/>
</dbReference>
<dbReference type="AlphaFoldDB" id="H6UH13"/>
<accession>H6UH13</accession>
<evidence type="ECO:0000256" key="3">
    <source>
        <dbReference type="ARBA" id="ARBA00022554"/>
    </source>
</evidence>
<dbReference type="EC" id="4.3.3.2" evidence="7"/>
<dbReference type="Gene3D" id="2.120.10.30">
    <property type="entry name" value="TolB, C-terminal domain"/>
    <property type="match status" value="1"/>
</dbReference>
<reference evidence="7" key="1">
    <citation type="submission" date="2011-09" db="EMBL/GenBank/DDBJ databases">
        <authorList>
            <person name="Masada-Atsumi S."/>
            <person name="Levac D."/>
            <person name="De Luca V."/>
        </authorList>
    </citation>
    <scope>NUCLEOTIDE SEQUENCE</scope>
</reference>
<keyword evidence="7" id="KW-0456">Lyase</keyword>
<evidence type="ECO:0000256" key="5">
    <source>
        <dbReference type="SAM" id="SignalP"/>
    </source>
</evidence>
<dbReference type="SMR" id="H6UH13"/>
<dbReference type="Pfam" id="PF03088">
    <property type="entry name" value="Str_synth"/>
    <property type="match status" value="1"/>
</dbReference>
<dbReference type="InterPro" id="IPR011042">
    <property type="entry name" value="6-blade_b-propeller_TolB-like"/>
</dbReference>
<keyword evidence="4" id="KW-0325">Glycoprotein</keyword>
<name>H6UH13_VINMI</name>
<dbReference type="EMBL" id="JN644948">
    <property type="protein sequence ID" value="AEY82399.1"/>
    <property type="molecule type" value="mRNA"/>
</dbReference>
<dbReference type="SUPFAM" id="SSF63829">
    <property type="entry name" value="Calcium-dependent phosphotriesterase"/>
    <property type="match status" value="1"/>
</dbReference>
<evidence type="ECO:0000256" key="1">
    <source>
        <dbReference type="ARBA" id="ARBA00004116"/>
    </source>
</evidence>
<comment type="similarity">
    <text evidence="2">Belongs to the strictosidine synthase family.</text>
</comment>